<gene>
    <name evidence="1" type="ORF">CB4_04097</name>
</gene>
<dbReference type="KEGG" id="asoc:CB4_04097"/>
<dbReference type="AlphaFoldDB" id="A0A0U5CAP7"/>
<dbReference type="RefSeq" id="WP_231956091.1">
    <property type="nucleotide sequence ID" value="NZ_AP017312.1"/>
</dbReference>
<proteinExistence type="predicted"/>
<dbReference type="EMBL" id="AP017312">
    <property type="protein sequence ID" value="BAU29843.1"/>
    <property type="molecule type" value="Genomic_DNA"/>
</dbReference>
<keyword evidence="2" id="KW-1185">Reference proteome</keyword>
<sequence>MSDHTHDEEFEHLAPIFHKKLHLREVVLHLMESIADEEFALAKLVCAEADKIHAFVGEKKNFPTCPHNQQIIDFNQEVSRLIEAVVMKEWLLLKKLEDTIRFVERPFCEDEE</sequence>
<evidence type="ECO:0000313" key="1">
    <source>
        <dbReference type="EMBL" id="BAU29843.1"/>
    </source>
</evidence>
<dbReference type="Pfam" id="PF26595">
    <property type="entry name" value="A_ENA"/>
    <property type="match status" value="1"/>
</dbReference>
<evidence type="ECO:0000313" key="2">
    <source>
        <dbReference type="Proteomes" id="UP000217696"/>
    </source>
</evidence>
<accession>A0A0U5CAP7</accession>
<dbReference type="Proteomes" id="UP000217696">
    <property type="component" value="Chromosome"/>
</dbReference>
<protein>
    <submittedName>
        <fullName evidence="1">Uncharacterized protein</fullName>
    </submittedName>
</protein>
<dbReference type="InterPro" id="IPR058705">
    <property type="entry name" value="A_ENA"/>
</dbReference>
<organism evidence="1 2">
    <name type="scientific">Aneurinibacillus soli</name>
    <dbReference type="NCBI Taxonomy" id="1500254"/>
    <lineage>
        <taxon>Bacteria</taxon>
        <taxon>Bacillati</taxon>
        <taxon>Bacillota</taxon>
        <taxon>Bacilli</taxon>
        <taxon>Bacillales</taxon>
        <taxon>Paenibacillaceae</taxon>
        <taxon>Aneurinibacillus group</taxon>
        <taxon>Aneurinibacillus</taxon>
    </lineage>
</organism>
<name>A0A0U5CAP7_9BACL</name>
<reference evidence="1 2" key="1">
    <citation type="submission" date="2015-12" db="EMBL/GenBank/DDBJ databases">
        <title>Genome sequence of Aneurinibacillus soli.</title>
        <authorList>
            <person name="Lee J.S."/>
            <person name="Lee K.C."/>
            <person name="Kim K.K."/>
            <person name="Lee B.W."/>
        </authorList>
    </citation>
    <scope>NUCLEOTIDE SEQUENCE [LARGE SCALE GENOMIC DNA]</scope>
    <source>
        <strain evidence="1 2">CB4</strain>
    </source>
</reference>